<dbReference type="InterPro" id="IPR045518">
    <property type="entry name" value="2EXR"/>
</dbReference>
<dbReference type="OrthoDB" id="3546385at2759"/>
<feature type="compositionally biased region" description="Polar residues" evidence="1">
    <location>
        <begin position="1"/>
        <end position="10"/>
    </location>
</feature>
<name>W9CEC8_SCLBF</name>
<evidence type="ECO:0000313" key="4">
    <source>
        <dbReference type="Proteomes" id="UP000019487"/>
    </source>
</evidence>
<dbReference type="HOGENOM" id="CLU_1210406_0_0_1"/>
<dbReference type="PANTHER" id="PTHR35910:SF6">
    <property type="entry name" value="2EXR DOMAIN-CONTAINING PROTEIN"/>
    <property type="match status" value="1"/>
</dbReference>
<feature type="region of interest" description="Disordered" evidence="1">
    <location>
        <begin position="1"/>
        <end position="20"/>
    </location>
</feature>
<sequence>MKTSTMTHPENNIGDPDDNLAADSFKTAVTEHEERDEVDFHQFAKLPPEIQLMIWDFACYHSRTVPVWVTDKDTLKRAMTGDIRNRMAYRFATDSPALAIMQVCWESRLAAMKVYKRIFHTFADFCPILNYYKIANIAIDDVTSPRYTIWGRDSWRKFEGVPEWVGPHVKNTIQYTTLNDNIVDLTHPLNLVNYTKETSHPETFLELQRTNRDEKVFQLSLMLGSFDSY</sequence>
<comment type="caution">
    <text evidence="3">The sequence shown here is derived from an EMBL/GenBank/DDBJ whole genome shotgun (WGS) entry which is preliminary data.</text>
</comment>
<reference evidence="3 4" key="1">
    <citation type="journal article" date="2014" name="Genome Announc.">
        <title>Draft genome sequence of Sclerotinia borealis, a psychrophilic plant pathogenic fungus.</title>
        <authorList>
            <person name="Mardanov A.V."/>
            <person name="Beletsky A.V."/>
            <person name="Kadnikov V.V."/>
            <person name="Ignatov A.N."/>
            <person name="Ravin N.V."/>
        </authorList>
    </citation>
    <scope>NUCLEOTIDE SEQUENCE [LARGE SCALE GENOMIC DNA]</scope>
    <source>
        <strain evidence="4">F-4157</strain>
    </source>
</reference>
<gene>
    <name evidence="3" type="ORF">SBOR_6748</name>
</gene>
<protein>
    <recommendedName>
        <fullName evidence="2">2EXR domain-containing protein</fullName>
    </recommendedName>
</protein>
<evidence type="ECO:0000256" key="1">
    <source>
        <dbReference type="SAM" id="MobiDB-lite"/>
    </source>
</evidence>
<proteinExistence type="predicted"/>
<dbReference type="AlphaFoldDB" id="W9CEC8"/>
<dbReference type="PANTHER" id="PTHR35910">
    <property type="entry name" value="2EXR DOMAIN-CONTAINING PROTEIN"/>
    <property type="match status" value="1"/>
</dbReference>
<dbReference type="Pfam" id="PF20150">
    <property type="entry name" value="2EXR"/>
    <property type="match status" value="1"/>
</dbReference>
<dbReference type="Proteomes" id="UP000019487">
    <property type="component" value="Unassembled WGS sequence"/>
</dbReference>
<feature type="domain" description="2EXR" evidence="2">
    <location>
        <begin position="40"/>
        <end position="124"/>
    </location>
</feature>
<accession>W9CEC8</accession>
<organism evidence="3 4">
    <name type="scientific">Sclerotinia borealis (strain F-4128)</name>
    <dbReference type="NCBI Taxonomy" id="1432307"/>
    <lineage>
        <taxon>Eukaryota</taxon>
        <taxon>Fungi</taxon>
        <taxon>Dikarya</taxon>
        <taxon>Ascomycota</taxon>
        <taxon>Pezizomycotina</taxon>
        <taxon>Leotiomycetes</taxon>
        <taxon>Helotiales</taxon>
        <taxon>Sclerotiniaceae</taxon>
        <taxon>Sclerotinia</taxon>
    </lineage>
</organism>
<evidence type="ECO:0000259" key="2">
    <source>
        <dbReference type="Pfam" id="PF20150"/>
    </source>
</evidence>
<keyword evidence="4" id="KW-1185">Reference proteome</keyword>
<evidence type="ECO:0000313" key="3">
    <source>
        <dbReference type="EMBL" id="ESZ92885.1"/>
    </source>
</evidence>
<dbReference type="EMBL" id="AYSA01000353">
    <property type="protein sequence ID" value="ESZ92885.1"/>
    <property type="molecule type" value="Genomic_DNA"/>
</dbReference>